<feature type="region of interest" description="Disordered" evidence="4">
    <location>
        <begin position="792"/>
        <end position="814"/>
    </location>
</feature>
<feature type="compositionally biased region" description="Polar residues" evidence="4">
    <location>
        <begin position="1152"/>
        <end position="1162"/>
    </location>
</feature>
<gene>
    <name evidence="6" type="ORF">KK1_006809</name>
</gene>
<proteinExistence type="inferred from homology"/>
<feature type="domain" description="Exocyst component Exo84 C-terminal" evidence="5">
    <location>
        <begin position="152"/>
        <end position="334"/>
    </location>
</feature>
<dbReference type="Proteomes" id="UP000075243">
    <property type="component" value="Chromosome 2"/>
</dbReference>
<dbReference type="EMBL" id="CM003604">
    <property type="protein sequence ID" value="KYP74141.1"/>
    <property type="molecule type" value="Genomic_DNA"/>
</dbReference>
<evidence type="ECO:0000256" key="2">
    <source>
        <dbReference type="ARBA" id="ARBA00022448"/>
    </source>
</evidence>
<dbReference type="Gramene" id="C.cajan_06621.t">
    <property type="protein sequence ID" value="C.cajan_06621.t"/>
    <property type="gene ID" value="C.cajan_06621"/>
</dbReference>
<accession>A0A151U4D8</accession>
<dbReference type="GO" id="GO:0008104">
    <property type="term" value="P:intracellular protein localization"/>
    <property type="evidence" value="ECO:0007669"/>
    <property type="project" value="TreeGrafter"/>
</dbReference>
<evidence type="ECO:0000313" key="7">
    <source>
        <dbReference type="Proteomes" id="UP000075243"/>
    </source>
</evidence>
<name>A0A151U4D8_CAJCA</name>
<feature type="region of interest" description="Disordered" evidence="4">
    <location>
        <begin position="1152"/>
        <end position="1182"/>
    </location>
</feature>
<dbReference type="InterPro" id="IPR016159">
    <property type="entry name" value="Cullin_repeat-like_dom_sf"/>
</dbReference>
<keyword evidence="3" id="KW-0268">Exocytosis</keyword>
<evidence type="ECO:0000259" key="5">
    <source>
        <dbReference type="Pfam" id="PF16528"/>
    </source>
</evidence>
<dbReference type="STRING" id="3821.A0A151U4D8"/>
<dbReference type="PANTHER" id="PTHR21426">
    <property type="entry name" value="EXOCYST COMPLEX COMPONENT 8"/>
    <property type="match status" value="1"/>
</dbReference>
<keyword evidence="2" id="KW-0813">Transport</keyword>
<dbReference type="InterPro" id="IPR033961">
    <property type="entry name" value="Exo84"/>
</dbReference>
<evidence type="ECO:0000256" key="3">
    <source>
        <dbReference type="ARBA" id="ARBA00022483"/>
    </source>
</evidence>
<dbReference type="InterPro" id="IPR042561">
    <property type="entry name" value="Exo84_C_1"/>
</dbReference>
<sequence length="1287" mass="144593">MESSSTPPPPPPKFRFRDHSEPESENSSEPSSGVVSTVTPSNTDPDDANLQIESMTARGIKHLCDELRELQDAANEDLQKNIFSKYSTFLRILEEVIGVDNEFVQLGNHFVSHKKQVNDLIDRIYPKILSIDIALEDHINVVPSPRSELEVHINECLDNFDILISENKIDEALHLLESADEHYQNIQSQDCSHSDIMLYNSLISEKKSMLIQQLTQIVENHRTTRPTLQRALVGLSKLGNSQLAINLLLQHYHLRIESGTNNLQWANSSSSEIYIRELARFVFSMISQAVRSFVMLCGEISPYASELILWANEETKSFIICFDKYIKSASTISGGLNSTIKAVKFAIMYCSLLENQKLVLRPYLVEHLCAYMEEVLSTHINHFKKVIFIFSTSDPWVLEKYLVSGVFVGAGSSSLTVREQHDYCLLTTSGRKVLTLLQAIMEDISPLVSLQMGSLVISGITNLFTEYIVILEKALTYETITMEQGSPRIKAETLSQQVSILANLSTLVQFLSIMVKNIFGSSGHLQILENHSIVQQQQALDDFLLFIEEGSNKLRNVFGQQLIQRVSSTYQKHEIFSASHYNDKFDANTIHNPMPSGIFQVLFLELRKIERLEEENVFEVNWLVGLLRELMESMFIWISTNKKMLTSSQTDEAKQFILDVQFLVEIGMYGGYFSNDPLLILTLMKSTFNSVGLNLFKDVDNDDWAIDVATKTIQKLLEIEKTSLHPKKPVVTIKEESQEHENLINQSTYERDFSEEDDINSSENNVGDTLVAEKNEVAKHEPQIDIDAKTTSQDIVSSPGEGSMNKDYVDTNTLNLRPPSTVTLQIENNDFEEATDTKNDELATTSSLKENIIKMIMELKISTHTQFFEQSPIAQNPFHGYLCFTTHLILELVYLEMDGYKYKNRYEDGVAKYILISIPVLNLISYTLLVPILVSDQIENGSSNSKQEQPSVSLVQDCSKNAVNPSPQLQDKSEEQVSVSSRKKVTFDSHVKTYEPVLAEEFEERKSEEGGKEEALAQSKSSFSEDSSLTSTGSFPPNHREECIGEDGVVVTAASDHVFAEEDVDVKSIGSNPNARDRSVYVHPVLNPVENLTQWKAVKAKRTPPSRPQKENDLPFGVKKPSFSLNSETDAPKKLNQDIPVDASLSNWLFSSETTPQTNKAGSVTFDAGTPDRSTTSQGSYSVISHEDRPILGALTLEEIKQYSATSSPRKSPSRSPDEMPIIGTVGTYWNVSAENSGSASSFKGIPNTTSKYREDKTVNWHSTPFETRLEKALNRDGASAYVPRVF</sequence>
<evidence type="ECO:0000256" key="4">
    <source>
        <dbReference type="SAM" id="MobiDB-lite"/>
    </source>
</evidence>
<evidence type="ECO:0000256" key="1">
    <source>
        <dbReference type="ARBA" id="ARBA00007210"/>
    </source>
</evidence>
<dbReference type="Pfam" id="PF16528">
    <property type="entry name" value="Exo84_C"/>
    <property type="match status" value="1"/>
</dbReference>
<feature type="compositionally biased region" description="Basic and acidic residues" evidence="4">
    <location>
        <begin position="1003"/>
        <end position="1015"/>
    </location>
</feature>
<feature type="region of interest" description="Disordered" evidence="4">
    <location>
        <begin position="1096"/>
        <end position="1136"/>
    </location>
</feature>
<protein>
    <recommendedName>
        <fullName evidence="5">Exocyst component Exo84 C-terminal domain-containing protein</fullName>
    </recommendedName>
</protein>
<dbReference type="InterPro" id="IPR032403">
    <property type="entry name" value="Exo84_C"/>
</dbReference>
<feature type="compositionally biased region" description="Low complexity" evidence="4">
    <location>
        <begin position="25"/>
        <end position="43"/>
    </location>
</feature>
<dbReference type="GO" id="GO:0000145">
    <property type="term" value="C:exocyst"/>
    <property type="evidence" value="ECO:0007669"/>
    <property type="project" value="InterPro"/>
</dbReference>
<reference evidence="6 7" key="1">
    <citation type="journal article" date="2012" name="Nat. Biotechnol.">
        <title>Draft genome sequence of pigeonpea (Cajanus cajan), an orphan legume crop of resource-poor farmers.</title>
        <authorList>
            <person name="Varshney R.K."/>
            <person name="Chen W."/>
            <person name="Li Y."/>
            <person name="Bharti A.K."/>
            <person name="Saxena R.K."/>
            <person name="Schlueter J.A."/>
            <person name="Donoghue M.T."/>
            <person name="Azam S."/>
            <person name="Fan G."/>
            <person name="Whaley A.M."/>
            <person name="Farmer A.D."/>
            <person name="Sheridan J."/>
            <person name="Iwata A."/>
            <person name="Tuteja R."/>
            <person name="Penmetsa R.V."/>
            <person name="Wu W."/>
            <person name="Upadhyaya H.D."/>
            <person name="Yang S.P."/>
            <person name="Shah T."/>
            <person name="Saxena K.B."/>
            <person name="Michael T."/>
            <person name="McCombie W.R."/>
            <person name="Yang B."/>
            <person name="Zhang G."/>
            <person name="Yang H."/>
            <person name="Wang J."/>
            <person name="Spillane C."/>
            <person name="Cook D.R."/>
            <person name="May G.D."/>
            <person name="Xu X."/>
            <person name="Jackson S.A."/>
        </authorList>
    </citation>
    <scope>NUCLEOTIDE SEQUENCE [LARGE SCALE GENOMIC DNA]</scope>
    <source>
        <strain evidence="7">cv. Asha</strain>
    </source>
</reference>
<feature type="compositionally biased region" description="Low complexity" evidence="4">
    <location>
        <begin position="1019"/>
        <end position="1034"/>
    </location>
</feature>
<comment type="similarity">
    <text evidence="1">Belongs to the EXO84 family.</text>
</comment>
<dbReference type="GO" id="GO:0006887">
    <property type="term" value="P:exocytosis"/>
    <property type="evidence" value="ECO:0007669"/>
    <property type="project" value="UniProtKB-KW"/>
</dbReference>
<feature type="compositionally biased region" description="Pro residues" evidence="4">
    <location>
        <begin position="1"/>
        <end position="13"/>
    </location>
</feature>
<organism evidence="6 7">
    <name type="scientific">Cajanus cajan</name>
    <name type="common">Pigeon pea</name>
    <name type="synonym">Cajanus indicus</name>
    <dbReference type="NCBI Taxonomy" id="3821"/>
    <lineage>
        <taxon>Eukaryota</taxon>
        <taxon>Viridiplantae</taxon>
        <taxon>Streptophyta</taxon>
        <taxon>Embryophyta</taxon>
        <taxon>Tracheophyta</taxon>
        <taxon>Spermatophyta</taxon>
        <taxon>Magnoliopsida</taxon>
        <taxon>eudicotyledons</taxon>
        <taxon>Gunneridae</taxon>
        <taxon>Pentapetalae</taxon>
        <taxon>rosids</taxon>
        <taxon>fabids</taxon>
        <taxon>Fabales</taxon>
        <taxon>Fabaceae</taxon>
        <taxon>Papilionoideae</taxon>
        <taxon>50 kb inversion clade</taxon>
        <taxon>NPAAA clade</taxon>
        <taxon>indigoferoid/millettioid clade</taxon>
        <taxon>Phaseoleae</taxon>
        <taxon>Cajanus</taxon>
    </lineage>
</organism>
<dbReference type="SUPFAM" id="SSF74788">
    <property type="entry name" value="Cullin repeat-like"/>
    <property type="match status" value="1"/>
</dbReference>
<feature type="region of interest" description="Disordered" evidence="4">
    <location>
        <begin position="1"/>
        <end position="49"/>
    </location>
</feature>
<dbReference type="PANTHER" id="PTHR21426:SF13">
    <property type="entry name" value="OS08G0566700 PROTEIN"/>
    <property type="match status" value="1"/>
</dbReference>
<evidence type="ECO:0000313" key="6">
    <source>
        <dbReference type="EMBL" id="KYP74141.1"/>
    </source>
</evidence>
<keyword evidence="7" id="KW-1185">Reference proteome</keyword>
<feature type="compositionally biased region" description="Polar residues" evidence="4">
    <location>
        <begin position="1172"/>
        <end position="1182"/>
    </location>
</feature>
<dbReference type="GO" id="GO:0006893">
    <property type="term" value="P:Golgi to plasma membrane transport"/>
    <property type="evidence" value="ECO:0007669"/>
    <property type="project" value="TreeGrafter"/>
</dbReference>
<feature type="region of interest" description="Disordered" evidence="4">
    <location>
        <begin position="1000"/>
        <end position="1047"/>
    </location>
</feature>
<dbReference type="Gene3D" id="1.20.58.1210">
    <property type="entry name" value="Exo84p, N-terminal helical domain"/>
    <property type="match status" value="1"/>
</dbReference>